<evidence type="ECO:0000313" key="6">
    <source>
        <dbReference type="EMBL" id="PRT53970.1"/>
    </source>
</evidence>
<dbReference type="GO" id="GO:0016272">
    <property type="term" value="C:prefoldin complex"/>
    <property type="evidence" value="ECO:0007669"/>
    <property type="project" value="UniProtKB-UniRule"/>
</dbReference>
<dbReference type="OrthoDB" id="6375174at2759"/>
<sequence length="178" mass="20421">MPKEIPAPAYTNPRGIPQAPFLESVGDYASDEADATLLLRNLQERLQKYQFMELTTTSRIRGLLDKIPDMRKSLEMVKFLAERKDAFDTRYELNDTVYAEATVPPTDKVFLWLGANVMLEYNIPEAEELLKSKLDGAMSSVDQCKEDLEFLRENITTMEVNTARVINWQVEQRKLAAK</sequence>
<gene>
    <name evidence="6" type="ORF">B9G98_01590</name>
</gene>
<comment type="similarity">
    <text evidence="1 4">Belongs to the prefoldin subunit alpha family.</text>
</comment>
<evidence type="ECO:0000256" key="2">
    <source>
        <dbReference type="ARBA" id="ARBA00011695"/>
    </source>
</evidence>
<dbReference type="FunFam" id="1.10.287.370:FF:000001">
    <property type="entry name" value="Prefoldin subunit 3"/>
    <property type="match status" value="1"/>
</dbReference>
<dbReference type="GO" id="GO:0015631">
    <property type="term" value="F:tubulin binding"/>
    <property type="evidence" value="ECO:0007669"/>
    <property type="project" value="TreeGrafter"/>
</dbReference>
<dbReference type="InterPro" id="IPR004127">
    <property type="entry name" value="Prefoldin_subunit_alpha"/>
</dbReference>
<dbReference type="STRING" id="45607.A0A2T0FG64"/>
<dbReference type="GO" id="GO:0007021">
    <property type="term" value="P:tubulin complex assembly"/>
    <property type="evidence" value="ECO:0007669"/>
    <property type="project" value="TreeGrafter"/>
</dbReference>
<proteinExistence type="inferred from homology"/>
<dbReference type="InterPro" id="IPR016655">
    <property type="entry name" value="PFD3"/>
</dbReference>
<reference evidence="6 7" key="1">
    <citation type="submission" date="2017-04" db="EMBL/GenBank/DDBJ databases">
        <title>Genome sequencing of [Candida] sorbophila.</title>
        <authorList>
            <person name="Ahn J.O."/>
        </authorList>
    </citation>
    <scope>NUCLEOTIDE SEQUENCE [LARGE SCALE GENOMIC DNA]</scope>
    <source>
        <strain evidence="6 7">DS02</strain>
    </source>
</reference>
<dbReference type="GO" id="GO:0005737">
    <property type="term" value="C:cytoplasm"/>
    <property type="evidence" value="ECO:0007669"/>
    <property type="project" value="TreeGrafter"/>
</dbReference>
<comment type="caution">
    <text evidence="6">The sequence shown here is derived from an EMBL/GenBank/DDBJ whole genome shotgun (WGS) entry which is preliminary data.</text>
</comment>
<dbReference type="SUPFAM" id="SSF46579">
    <property type="entry name" value="Prefoldin"/>
    <property type="match status" value="1"/>
</dbReference>
<dbReference type="AlphaFoldDB" id="A0A2T0FG64"/>
<organism evidence="6 7">
    <name type="scientific">Wickerhamiella sorbophila</name>
    <dbReference type="NCBI Taxonomy" id="45607"/>
    <lineage>
        <taxon>Eukaryota</taxon>
        <taxon>Fungi</taxon>
        <taxon>Dikarya</taxon>
        <taxon>Ascomycota</taxon>
        <taxon>Saccharomycotina</taxon>
        <taxon>Dipodascomycetes</taxon>
        <taxon>Dipodascales</taxon>
        <taxon>Trichomonascaceae</taxon>
        <taxon>Wickerhamiella</taxon>
    </lineage>
</organism>
<evidence type="ECO:0000256" key="4">
    <source>
        <dbReference type="PIRNR" id="PIRNR016396"/>
    </source>
</evidence>
<keyword evidence="5" id="KW-0175">Coiled coil</keyword>
<protein>
    <recommendedName>
        <fullName evidence="4">Prefoldin subunit 3</fullName>
    </recommendedName>
</protein>
<name>A0A2T0FG64_9ASCO</name>
<comment type="subunit">
    <text evidence="2 4">Heterohexamer of two PFD-alpha type and four PFD-beta type subunits.</text>
</comment>
<dbReference type="Proteomes" id="UP000238350">
    <property type="component" value="Unassembled WGS sequence"/>
</dbReference>
<dbReference type="GO" id="GO:0006457">
    <property type="term" value="P:protein folding"/>
    <property type="evidence" value="ECO:0007669"/>
    <property type="project" value="UniProtKB-UniRule"/>
</dbReference>
<comment type="function">
    <text evidence="4">Binds specifically to cytosolic chaperonin (c-CPN) and transfers target proteins to it. Binds to nascent polypeptide chain and promotes folding in an environment in which there are many competing pathways for nonnative proteins.</text>
</comment>
<dbReference type="RefSeq" id="XP_024663916.1">
    <property type="nucleotide sequence ID" value="XM_024808148.1"/>
</dbReference>
<evidence type="ECO:0000256" key="3">
    <source>
        <dbReference type="ARBA" id="ARBA00023186"/>
    </source>
</evidence>
<dbReference type="PIRSF" id="PIRSF016396">
    <property type="entry name" value="Prefoldin_subunit_3"/>
    <property type="match status" value="1"/>
</dbReference>
<accession>A0A2T0FG64</accession>
<dbReference type="InterPro" id="IPR009053">
    <property type="entry name" value="Prefoldin"/>
</dbReference>
<dbReference type="Gene3D" id="1.10.287.370">
    <property type="match status" value="1"/>
</dbReference>
<keyword evidence="3 4" id="KW-0143">Chaperone</keyword>
<evidence type="ECO:0000256" key="5">
    <source>
        <dbReference type="SAM" id="Coils"/>
    </source>
</evidence>
<dbReference type="PANTHER" id="PTHR12409">
    <property type="entry name" value="PREFOLDIN SUBUNIT 3"/>
    <property type="match status" value="1"/>
</dbReference>
<dbReference type="CDD" id="cd23156">
    <property type="entry name" value="Prefoldin_3"/>
    <property type="match status" value="1"/>
</dbReference>
<dbReference type="EMBL" id="NDIQ01000001">
    <property type="protein sequence ID" value="PRT53970.1"/>
    <property type="molecule type" value="Genomic_DNA"/>
</dbReference>
<evidence type="ECO:0000256" key="1">
    <source>
        <dbReference type="ARBA" id="ARBA00010048"/>
    </source>
</evidence>
<dbReference type="Pfam" id="PF02996">
    <property type="entry name" value="Prefoldin"/>
    <property type="match status" value="1"/>
</dbReference>
<evidence type="ECO:0000313" key="7">
    <source>
        <dbReference type="Proteomes" id="UP000238350"/>
    </source>
</evidence>
<dbReference type="PANTHER" id="PTHR12409:SF0">
    <property type="entry name" value="PREFOLDIN SUBUNIT 3"/>
    <property type="match status" value="1"/>
</dbReference>
<dbReference type="GeneID" id="36515339"/>
<feature type="coiled-coil region" evidence="5">
    <location>
        <begin position="134"/>
        <end position="161"/>
    </location>
</feature>
<dbReference type="GO" id="GO:0007017">
    <property type="term" value="P:microtubule-based process"/>
    <property type="evidence" value="ECO:0007669"/>
    <property type="project" value="TreeGrafter"/>
</dbReference>
<keyword evidence="7" id="KW-1185">Reference proteome</keyword>